<gene>
    <name evidence="3" type="ORF">ABV408_18010</name>
</gene>
<name>A0AB74U687_9GAMM</name>
<dbReference type="EMBL" id="CP159578">
    <property type="protein sequence ID" value="XCJ79314.1"/>
    <property type="molecule type" value="Genomic_DNA"/>
</dbReference>
<feature type="region of interest" description="Disordered" evidence="1">
    <location>
        <begin position="217"/>
        <end position="268"/>
    </location>
</feature>
<feature type="region of interest" description="Disordered" evidence="1">
    <location>
        <begin position="24"/>
        <end position="44"/>
    </location>
</feature>
<sequence>MQARSKSLFALAVTLTALSPLAMAAPPERAQPPAPHSAKQAHATALKDAVVASWQLDQRQQAALAQADSEFRDGLRQLRGDGPKAAPEARRGALDALLERQRQQLADVLEPAQLRAYLMLERQAAMPRHPGPAHDPAALDADLQARFTPLFATWQLDQQQSAQVLNAQRTFFDGLHQLKRPGAAPDAEVDDPRGERFKRLIEQRHSALAQVLSPEQVTAFEALTQPPRPPRAGQAPAPDAPPAPPAPGTPPAPPVPDAPPAPSAPPAP</sequence>
<feature type="chain" id="PRO_5044497143" description="Lipase chaperone" evidence="2">
    <location>
        <begin position="25"/>
        <end position="268"/>
    </location>
</feature>
<evidence type="ECO:0000256" key="1">
    <source>
        <dbReference type="SAM" id="MobiDB-lite"/>
    </source>
</evidence>
<dbReference type="AlphaFoldDB" id="A0AB74U687"/>
<proteinExistence type="predicted"/>
<evidence type="ECO:0008006" key="4">
    <source>
        <dbReference type="Google" id="ProtNLM"/>
    </source>
</evidence>
<feature type="signal peptide" evidence="2">
    <location>
        <begin position="1"/>
        <end position="24"/>
    </location>
</feature>
<organism evidence="3">
    <name type="scientific">Salinicola endophyticus</name>
    <dbReference type="NCBI Taxonomy" id="1949083"/>
    <lineage>
        <taxon>Bacteria</taxon>
        <taxon>Pseudomonadati</taxon>
        <taxon>Pseudomonadota</taxon>
        <taxon>Gammaproteobacteria</taxon>
        <taxon>Oceanospirillales</taxon>
        <taxon>Halomonadaceae</taxon>
        <taxon>Salinicola</taxon>
    </lineage>
</organism>
<keyword evidence="2" id="KW-0732">Signal</keyword>
<reference evidence="3" key="1">
    <citation type="submission" date="2024-06" db="EMBL/GenBank/DDBJ databases">
        <title>Complete genome of Salinicola endophyticus HNIBRBA4755.</title>
        <authorList>
            <person name="Shin S.Y."/>
            <person name="Kang H."/>
            <person name="Song J."/>
        </authorList>
    </citation>
    <scope>NUCLEOTIDE SEQUENCE</scope>
    <source>
        <strain evidence="3">HNIBRBA4755</strain>
    </source>
</reference>
<feature type="compositionally biased region" description="Pro residues" evidence="1">
    <location>
        <begin position="238"/>
        <end position="268"/>
    </location>
</feature>
<evidence type="ECO:0000256" key="2">
    <source>
        <dbReference type="SAM" id="SignalP"/>
    </source>
</evidence>
<evidence type="ECO:0000313" key="3">
    <source>
        <dbReference type="EMBL" id="XCJ79314.1"/>
    </source>
</evidence>
<accession>A0AB74U687</accession>
<dbReference type="RefSeq" id="WP_353980253.1">
    <property type="nucleotide sequence ID" value="NZ_CP159578.1"/>
</dbReference>
<protein>
    <recommendedName>
        <fullName evidence="4">Lipase chaperone</fullName>
    </recommendedName>
</protein>